<protein>
    <submittedName>
        <fullName evidence="1">Uncharacterized protein</fullName>
    </submittedName>
</protein>
<accession>A0AB34X2U7</accession>
<dbReference type="EMBL" id="LSDN01000011">
    <property type="protein sequence ID" value="KXB81303.1"/>
    <property type="molecule type" value="Genomic_DNA"/>
</dbReference>
<evidence type="ECO:0000313" key="2">
    <source>
        <dbReference type="Proteomes" id="UP000070572"/>
    </source>
</evidence>
<evidence type="ECO:0000313" key="1">
    <source>
        <dbReference type="EMBL" id="KXB81303.1"/>
    </source>
</evidence>
<name>A0AB34X2U7_9ACTO</name>
<organism evidence="1 2">
    <name type="scientific">Varibaculum cambriense</name>
    <dbReference type="NCBI Taxonomy" id="184870"/>
    <lineage>
        <taxon>Bacteria</taxon>
        <taxon>Bacillati</taxon>
        <taxon>Actinomycetota</taxon>
        <taxon>Actinomycetes</taxon>
        <taxon>Actinomycetales</taxon>
        <taxon>Actinomycetaceae</taxon>
        <taxon>Varibaculum</taxon>
    </lineage>
</organism>
<dbReference type="AlphaFoldDB" id="A0AB34X2U7"/>
<reference evidence="1 2" key="1">
    <citation type="submission" date="2016-01" db="EMBL/GenBank/DDBJ databases">
        <authorList>
            <person name="Mitreva M."/>
            <person name="Pepin K.H."/>
            <person name="Mihindukulasuriya K.A."/>
            <person name="Fulton R."/>
            <person name="Fronick C."/>
            <person name="O'Laughlin M."/>
            <person name="Miner T."/>
            <person name="Herter B."/>
            <person name="Rosa B.A."/>
            <person name="Cordes M."/>
            <person name="Tomlinson C."/>
            <person name="Wollam A."/>
            <person name="Palsikar V.B."/>
            <person name="Mardis E.R."/>
            <person name="Wilson R.K."/>
        </authorList>
    </citation>
    <scope>NUCLEOTIDE SEQUENCE [LARGE SCALE GENOMIC DNA]</scope>
    <source>
        <strain evidence="1 2">DNF00696</strain>
    </source>
</reference>
<proteinExistence type="predicted"/>
<comment type="caution">
    <text evidence="1">The sequence shown here is derived from an EMBL/GenBank/DDBJ whole genome shotgun (WGS) entry which is preliminary data.</text>
</comment>
<dbReference type="RefSeq" id="WP_060920214.1">
    <property type="nucleotide sequence ID" value="NZ_KQ960682.1"/>
</dbReference>
<dbReference type="Proteomes" id="UP000070572">
    <property type="component" value="Unassembled WGS sequence"/>
</dbReference>
<gene>
    <name evidence="1" type="ORF">HMPREF1862_00575</name>
</gene>
<sequence length="106" mass="11519">MSKQKYADPLLNIAGAGEEMQEKIRSVREIVEELNFHAGIIEGYLYGATRKQLAKDPETLAHFINYLGVVTGALSVKAAELDQSVPEMRDAARGLADSEEAGNGKI</sequence>